<gene>
    <name evidence="2" type="ORF">GCM10011335_01350</name>
</gene>
<keyword evidence="1" id="KW-0472">Membrane</keyword>
<dbReference type="EMBL" id="BMJJ01000001">
    <property type="protein sequence ID" value="GGD02412.1"/>
    <property type="molecule type" value="Genomic_DNA"/>
</dbReference>
<keyword evidence="1" id="KW-0812">Transmembrane</keyword>
<evidence type="ECO:0000313" key="3">
    <source>
        <dbReference type="Proteomes" id="UP000613160"/>
    </source>
</evidence>
<proteinExistence type="predicted"/>
<dbReference type="Pfam" id="PF11750">
    <property type="entry name" value="DUF3307"/>
    <property type="match status" value="1"/>
</dbReference>
<keyword evidence="3" id="KW-1185">Reference proteome</keyword>
<name>A0A916V220_9HYPH</name>
<evidence type="ECO:0000313" key="2">
    <source>
        <dbReference type="EMBL" id="GGD02412.1"/>
    </source>
</evidence>
<feature type="transmembrane region" description="Helical" evidence="1">
    <location>
        <begin position="69"/>
        <end position="89"/>
    </location>
</feature>
<evidence type="ECO:0008006" key="4">
    <source>
        <dbReference type="Google" id="ProtNLM"/>
    </source>
</evidence>
<protein>
    <recommendedName>
        <fullName evidence="4">DUF3307 domain-containing protein</fullName>
    </recommendedName>
</protein>
<accession>A0A916V220</accession>
<sequence>MAPSMIAAPRLWGDKSIPFGGRAAGEATGPGIDMASFGRPESGPDPCDGRLLNATLVFWRDCFFRRSHAAGAGLVLIPLPTLVVLYVAFAGKQLVCDFLLQTTWMAKGKCRHDGWVRPLVAHAGTHAAGTLVIVLAAAPALAWLALVDFALHAGIDRVKALATTGMAMSEPRFWWALGADQMAHQLTHFGFVLVLSMQLSS</sequence>
<evidence type="ECO:0000256" key="1">
    <source>
        <dbReference type="SAM" id="Phobius"/>
    </source>
</evidence>
<reference evidence="2" key="1">
    <citation type="journal article" date="2014" name="Int. J. Syst. Evol. Microbiol.">
        <title>Complete genome sequence of Corynebacterium casei LMG S-19264T (=DSM 44701T), isolated from a smear-ripened cheese.</title>
        <authorList>
            <consortium name="US DOE Joint Genome Institute (JGI-PGF)"/>
            <person name="Walter F."/>
            <person name="Albersmeier A."/>
            <person name="Kalinowski J."/>
            <person name="Ruckert C."/>
        </authorList>
    </citation>
    <scope>NUCLEOTIDE SEQUENCE</scope>
    <source>
        <strain evidence="2">CGMCC 1.15493</strain>
    </source>
</reference>
<dbReference type="Proteomes" id="UP000613160">
    <property type="component" value="Unassembled WGS sequence"/>
</dbReference>
<organism evidence="2 3">
    <name type="scientific">Aureimonas glaciei</name>
    <dbReference type="NCBI Taxonomy" id="1776957"/>
    <lineage>
        <taxon>Bacteria</taxon>
        <taxon>Pseudomonadati</taxon>
        <taxon>Pseudomonadota</taxon>
        <taxon>Alphaproteobacteria</taxon>
        <taxon>Hyphomicrobiales</taxon>
        <taxon>Aurantimonadaceae</taxon>
        <taxon>Aureimonas</taxon>
    </lineage>
</organism>
<reference evidence="2" key="2">
    <citation type="submission" date="2020-09" db="EMBL/GenBank/DDBJ databases">
        <authorList>
            <person name="Sun Q."/>
            <person name="Zhou Y."/>
        </authorList>
    </citation>
    <scope>NUCLEOTIDE SEQUENCE</scope>
    <source>
        <strain evidence="2">CGMCC 1.15493</strain>
    </source>
</reference>
<comment type="caution">
    <text evidence="2">The sequence shown here is derived from an EMBL/GenBank/DDBJ whole genome shotgun (WGS) entry which is preliminary data.</text>
</comment>
<dbReference type="AlphaFoldDB" id="A0A916V220"/>
<dbReference type="InterPro" id="IPR021737">
    <property type="entry name" value="Phage_phiKZ_Orf197"/>
</dbReference>
<feature type="transmembrane region" description="Helical" evidence="1">
    <location>
        <begin position="127"/>
        <end position="151"/>
    </location>
</feature>
<keyword evidence="1" id="KW-1133">Transmembrane helix</keyword>